<feature type="region of interest" description="Disordered" evidence="5">
    <location>
        <begin position="25"/>
        <end position="69"/>
    </location>
</feature>
<feature type="domain" description="Fe/B12 periplasmic-binding" evidence="7">
    <location>
        <begin position="76"/>
        <end position="334"/>
    </location>
</feature>
<keyword evidence="4 6" id="KW-0732">Signal</keyword>
<evidence type="ECO:0000259" key="7">
    <source>
        <dbReference type="PROSITE" id="PS50983"/>
    </source>
</evidence>
<evidence type="ECO:0000256" key="1">
    <source>
        <dbReference type="ARBA" id="ARBA00004196"/>
    </source>
</evidence>
<dbReference type="RefSeq" id="WP_179756513.1">
    <property type="nucleotide sequence ID" value="NZ_JACCBU010000001.1"/>
</dbReference>
<organism evidence="8 9">
    <name type="scientific">Microlunatus parietis</name>
    <dbReference type="NCBI Taxonomy" id="682979"/>
    <lineage>
        <taxon>Bacteria</taxon>
        <taxon>Bacillati</taxon>
        <taxon>Actinomycetota</taxon>
        <taxon>Actinomycetes</taxon>
        <taxon>Propionibacteriales</taxon>
        <taxon>Propionibacteriaceae</taxon>
        <taxon>Microlunatus</taxon>
    </lineage>
</organism>
<evidence type="ECO:0000256" key="6">
    <source>
        <dbReference type="SAM" id="SignalP"/>
    </source>
</evidence>
<evidence type="ECO:0000256" key="5">
    <source>
        <dbReference type="SAM" id="MobiDB-lite"/>
    </source>
</evidence>
<comment type="caution">
    <text evidence="8">The sequence shown here is derived from an EMBL/GenBank/DDBJ whole genome shotgun (WGS) entry which is preliminary data.</text>
</comment>
<dbReference type="PROSITE" id="PS50983">
    <property type="entry name" value="FE_B12_PBP"/>
    <property type="match status" value="1"/>
</dbReference>
<dbReference type="CDD" id="cd01146">
    <property type="entry name" value="FhuD"/>
    <property type="match status" value="1"/>
</dbReference>
<dbReference type="Pfam" id="PF01497">
    <property type="entry name" value="Peripla_BP_2"/>
    <property type="match status" value="1"/>
</dbReference>
<dbReference type="PANTHER" id="PTHR30532">
    <property type="entry name" value="IRON III DICITRATE-BINDING PERIPLASMIC PROTEIN"/>
    <property type="match status" value="1"/>
</dbReference>
<protein>
    <submittedName>
        <fullName evidence="8">Iron complex transport system substrate-binding protein</fullName>
    </submittedName>
</protein>
<dbReference type="GO" id="GO:1901678">
    <property type="term" value="P:iron coordination entity transport"/>
    <property type="evidence" value="ECO:0007669"/>
    <property type="project" value="UniProtKB-ARBA"/>
</dbReference>
<dbReference type="SUPFAM" id="SSF53807">
    <property type="entry name" value="Helical backbone' metal receptor"/>
    <property type="match status" value="1"/>
</dbReference>
<dbReference type="GO" id="GO:0030288">
    <property type="term" value="C:outer membrane-bounded periplasmic space"/>
    <property type="evidence" value="ECO:0007669"/>
    <property type="project" value="TreeGrafter"/>
</dbReference>
<gene>
    <name evidence="8" type="ORF">BKA15_005637</name>
</gene>
<dbReference type="Proteomes" id="UP000569914">
    <property type="component" value="Unassembled WGS sequence"/>
</dbReference>
<evidence type="ECO:0000313" key="8">
    <source>
        <dbReference type="EMBL" id="NYE74308.1"/>
    </source>
</evidence>
<dbReference type="Gene3D" id="3.40.50.1980">
    <property type="entry name" value="Nitrogenase molybdenum iron protein domain"/>
    <property type="match status" value="2"/>
</dbReference>
<evidence type="ECO:0000256" key="2">
    <source>
        <dbReference type="ARBA" id="ARBA00008814"/>
    </source>
</evidence>
<feature type="chain" id="PRO_5038423595" evidence="6">
    <location>
        <begin position="19"/>
        <end position="334"/>
    </location>
</feature>
<evidence type="ECO:0000256" key="3">
    <source>
        <dbReference type="ARBA" id="ARBA00022448"/>
    </source>
</evidence>
<name>A0A7Y9LEY6_9ACTN</name>
<keyword evidence="9" id="KW-1185">Reference proteome</keyword>
<dbReference type="PANTHER" id="PTHR30532:SF25">
    <property type="entry name" value="IRON(III) DICITRATE-BINDING PERIPLASMIC PROTEIN"/>
    <property type="match status" value="1"/>
</dbReference>
<comment type="similarity">
    <text evidence="2">Belongs to the bacterial solute-binding protein 8 family.</text>
</comment>
<dbReference type="EMBL" id="JACCBU010000001">
    <property type="protein sequence ID" value="NYE74308.1"/>
    <property type="molecule type" value="Genomic_DNA"/>
</dbReference>
<evidence type="ECO:0000256" key="4">
    <source>
        <dbReference type="ARBA" id="ARBA00022729"/>
    </source>
</evidence>
<dbReference type="InterPro" id="IPR051313">
    <property type="entry name" value="Bact_iron-sidero_bind"/>
</dbReference>
<proteinExistence type="inferred from homology"/>
<accession>A0A7Y9LEY6</accession>
<dbReference type="AlphaFoldDB" id="A0A7Y9LEY6"/>
<sequence length="334" mass="35334">MRPLRLLFVIMVGLALLATGCGSGGTTPSGGAPAPQRLGPTAAPGDDVCGETRPATGPTTIEHAMGSTTVPDDPQRIVVLDSDKLDTICALGLQDRLVGTISLDSGQPSYLGPTIKAVPTVGKISEPELEKIASLRPDLILGSKFRTPDLYDQLSQIAPTVFTELVGLTWQENFLLDASALRRADQGRELLDQLKADAKTTGSEVDGAQAEASIVRFINGGIRIYGPTSFSGSVLELAGISRPEFQQLNGAEDRRFAEISAEELPKADGKIIYVTAYGPDATAQQDQLLKDPLWQTLNGVKSGRVFLVSDEVWMTGIGVIAAHGILVDLKTSLG</sequence>
<dbReference type="InterPro" id="IPR002491">
    <property type="entry name" value="ABC_transptr_periplasmic_BD"/>
</dbReference>
<reference evidence="8 9" key="1">
    <citation type="submission" date="2020-07" db="EMBL/GenBank/DDBJ databases">
        <title>Sequencing the genomes of 1000 actinobacteria strains.</title>
        <authorList>
            <person name="Klenk H.-P."/>
        </authorList>
    </citation>
    <scope>NUCLEOTIDE SEQUENCE [LARGE SCALE GENOMIC DNA]</scope>
    <source>
        <strain evidence="8 9">DSM 22083</strain>
    </source>
</reference>
<dbReference type="PROSITE" id="PS51257">
    <property type="entry name" value="PROKAR_LIPOPROTEIN"/>
    <property type="match status" value="1"/>
</dbReference>
<feature type="signal peptide" evidence="6">
    <location>
        <begin position="1"/>
        <end position="18"/>
    </location>
</feature>
<keyword evidence="3" id="KW-0813">Transport</keyword>
<evidence type="ECO:0000313" key="9">
    <source>
        <dbReference type="Proteomes" id="UP000569914"/>
    </source>
</evidence>
<comment type="subcellular location">
    <subcellularLocation>
        <location evidence="1">Cell envelope</location>
    </subcellularLocation>
</comment>